<sequence>MSSNLSAGRATKRLRISQNNHVCDTCDISFETYRQLNNHKRNHTSFPIVDFDDMPMQFDHDVADIGSISWDFDFDALRLNRNEERSYKSSCQFSDDDQSHVYGSSNISENSFTKTQLLSMHLSQIITRNHISRAAYREIVMFVNTALRDYEELKLEETPVKISHGDVVDGLLKSKLKNIKGHEYSVCLTGCKLYGLNETTTVCEHCNENRFKGLSQQVPKSVMSLMSIGDLLAQMLSDPKTNQLLKYRSERETNNIGEITDIFDGQNYKDLIRKGFFTNPNDIAIGLFTDGFVNQKKGKTSYTIVHVIVFNFDPSIR</sequence>
<reference evidence="3 4" key="1">
    <citation type="submission" date="2024-04" db="EMBL/GenBank/DDBJ databases">
        <title>genome sequences of Mucor flavus KT1a and Helicostylum pulchrum KT1b strains isolation_sourced from the surface of a dry-aged beef.</title>
        <authorList>
            <person name="Toyotome T."/>
            <person name="Hosono M."/>
            <person name="Torimaru M."/>
            <person name="Fukuda K."/>
            <person name="Mikami N."/>
        </authorList>
    </citation>
    <scope>NUCLEOTIDE SEQUENCE [LARGE SCALE GENOMIC DNA]</scope>
    <source>
        <strain evidence="3 4">KT1b</strain>
    </source>
</reference>
<evidence type="ECO:0000313" key="3">
    <source>
        <dbReference type="EMBL" id="GAA5806556.1"/>
    </source>
</evidence>
<dbReference type="InterPro" id="IPR013087">
    <property type="entry name" value="Znf_C2H2_type"/>
</dbReference>
<dbReference type="PROSITE" id="PS00028">
    <property type="entry name" value="ZINC_FINGER_C2H2_1"/>
    <property type="match status" value="1"/>
</dbReference>
<gene>
    <name evidence="3" type="ORF">HPULCUR_012093</name>
</gene>
<dbReference type="Proteomes" id="UP001476247">
    <property type="component" value="Unassembled WGS sequence"/>
</dbReference>
<keyword evidence="1" id="KW-0862">Zinc</keyword>
<dbReference type="InterPro" id="IPR036236">
    <property type="entry name" value="Znf_C2H2_sf"/>
</dbReference>
<keyword evidence="1" id="KW-0863">Zinc-finger</keyword>
<feature type="domain" description="C2H2-type" evidence="2">
    <location>
        <begin position="21"/>
        <end position="44"/>
    </location>
</feature>
<evidence type="ECO:0000259" key="2">
    <source>
        <dbReference type="PROSITE" id="PS50157"/>
    </source>
</evidence>
<organism evidence="3 4">
    <name type="scientific">Helicostylum pulchrum</name>
    <dbReference type="NCBI Taxonomy" id="562976"/>
    <lineage>
        <taxon>Eukaryota</taxon>
        <taxon>Fungi</taxon>
        <taxon>Fungi incertae sedis</taxon>
        <taxon>Mucoromycota</taxon>
        <taxon>Mucoromycotina</taxon>
        <taxon>Mucoromycetes</taxon>
        <taxon>Mucorales</taxon>
        <taxon>Mucorineae</taxon>
        <taxon>Mucoraceae</taxon>
        <taxon>Helicostylum</taxon>
    </lineage>
</organism>
<comment type="caution">
    <text evidence="3">The sequence shown here is derived from an EMBL/GenBank/DDBJ whole genome shotgun (WGS) entry which is preliminary data.</text>
</comment>
<name>A0ABP9YI70_9FUNG</name>
<keyword evidence="1" id="KW-0479">Metal-binding</keyword>
<dbReference type="SUPFAM" id="SSF57667">
    <property type="entry name" value="beta-beta-alpha zinc fingers"/>
    <property type="match status" value="1"/>
</dbReference>
<accession>A0ABP9YI70</accession>
<dbReference type="Pfam" id="PF13912">
    <property type="entry name" value="zf-C2H2_6"/>
    <property type="match status" value="1"/>
</dbReference>
<evidence type="ECO:0000256" key="1">
    <source>
        <dbReference type="PROSITE-ProRule" id="PRU00042"/>
    </source>
</evidence>
<evidence type="ECO:0000313" key="4">
    <source>
        <dbReference type="Proteomes" id="UP001476247"/>
    </source>
</evidence>
<dbReference type="PROSITE" id="PS50157">
    <property type="entry name" value="ZINC_FINGER_C2H2_2"/>
    <property type="match status" value="1"/>
</dbReference>
<keyword evidence="4" id="KW-1185">Reference proteome</keyword>
<dbReference type="EMBL" id="BAABUJ010000071">
    <property type="protein sequence ID" value="GAA5806556.1"/>
    <property type="molecule type" value="Genomic_DNA"/>
</dbReference>
<proteinExistence type="predicted"/>
<protein>
    <recommendedName>
        <fullName evidence="2">C2H2-type domain-containing protein</fullName>
    </recommendedName>
</protein>